<dbReference type="Gene3D" id="3.40.50.2300">
    <property type="match status" value="1"/>
</dbReference>
<dbReference type="eggNOG" id="COG3711">
    <property type="taxonomic scope" value="Bacteria"/>
</dbReference>
<evidence type="ECO:0000256" key="2">
    <source>
        <dbReference type="ARBA" id="ARBA00023163"/>
    </source>
</evidence>
<sequence>MKNIIPASEYRRLKLLNLLFFAESPIPKKEAANFVECSINTLNADIETLNTAIPDDIAHVDEIDRKLTLRAATRINFDYLTAFMISTSHLFQLALSAFNEENQTISEWAEKNFVSRSTFYVKLAEVDTFLSRNGLILNTTPLEIQGNEINVRVFYYHLFSKCYPYSGWVIDDFGFETPINAFIQKFEKSLNIFFSLSARTEYAIAIAVTLKRIKQGHPVRVSDENMQFWHDVYTYHNVTEMDFSDLEDALGEPLSQEERYLLIIISALSYFTYVNHEQMTLRLSYTEKYQRIRLHLVEELLTIVDERISDTLVLKTTLVDYFARFYFVRKTSLLLDVDSFTKKFVPDSIDKQKIISTLQKYESVPDYSFIKANMDVIATYIHDLFTAALMMESYTSSLHIKIIAKKGFMWEEFLKAEIRRHYSEDFIVFCDELNPKEHWAQHDFIISDFPLPEVTDVDVLVWHMPPTKRDLADLDMIVRAKYGTIE</sequence>
<accession>A0A099WEL3</accession>
<organism evidence="4 5">
    <name type="scientific">Listeria booriae</name>
    <dbReference type="NCBI Taxonomy" id="1552123"/>
    <lineage>
        <taxon>Bacteria</taxon>
        <taxon>Bacillati</taxon>
        <taxon>Bacillota</taxon>
        <taxon>Bacilli</taxon>
        <taxon>Bacillales</taxon>
        <taxon>Listeriaceae</taxon>
        <taxon>Listeria</taxon>
    </lineage>
</organism>
<keyword evidence="5" id="KW-1185">Reference proteome</keyword>
<dbReference type="RefSeq" id="WP_036084263.1">
    <property type="nucleotide sequence ID" value="NZ_CBCSHQ010000006.1"/>
</dbReference>
<evidence type="ECO:0000313" key="5">
    <source>
        <dbReference type="Proteomes" id="UP000029844"/>
    </source>
</evidence>
<dbReference type="InterPro" id="IPR007737">
    <property type="entry name" value="Mga_HTH"/>
</dbReference>
<feature type="domain" description="Mga helix-turn-helix" evidence="3">
    <location>
        <begin position="80"/>
        <end position="159"/>
    </location>
</feature>
<proteinExistence type="predicted"/>
<evidence type="ECO:0000313" key="4">
    <source>
        <dbReference type="EMBL" id="KGL42530.1"/>
    </source>
</evidence>
<dbReference type="PANTHER" id="PTHR30185">
    <property type="entry name" value="CRYPTIC BETA-GLUCOSIDE BGL OPERON ANTITERMINATOR"/>
    <property type="match status" value="1"/>
</dbReference>
<dbReference type="OrthoDB" id="2260273at2"/>
<reference evidence="4 5" key="1">
    <citation type="submission" date="2014-05" db="EMBL/GenBank/DDBJ databases">
        <title>Novel Listeriaceae from food processing environments.</title>
        <authorList>
            <person name="den Bakker H.C."/>
        </authorList>
    </citation>
    <scope>NUCLEOTIDE SEQUENCE [LARGE SCALE GENOMIC DNA]</scope>
    <source>
        <strain evidence="4 5">FSL A5-0281</strain>
    </source>
</reference>
<dbReference type="AlphaFoldDB" id="A0A099WEL3"/>
<comment type="caution">
    <text evidence="4">The sequence shown here is derived from an EMBL/GenBank/DDBJ whole genome shotgun (WGS) entry which is preliminary data.</text>
</comment>
<keyword evidence="2" id="KW-0804">Transcription</keyword>
<evidence type="ECO:0000259" key="3">
    <source>
        <dbReference type="Pfam" id="PF05043"/>
    </source>
</evidence>
<keyword evidence="1" id="KW-0805">Transcription regulation</keyword>
<dbReference type="STRING" id="1552123.EP57_03460"/>
<dbReference type="Pfam" id="PF05043">
    <property type="entry name" value="Mga"/>
    <property type="match status" value="1"/>
</dbReference>
<gene>
    <name evidence="4" type="ORF">EP57_03460</name>
</gene>
<protein>
    <recommendedName>
        <fullName evidence="3">Mga helix-turn-helix domain-containing protein</fullName>
    </recommendedName>
</protein>
<evidence type="ECO:0000256" key="1">
    <source>
        <dbReference type="ARBA" id="ARBA00023015"/>
    </source>
</evidence>
<dbReference type="GeneID" id="58716480"/>
<name>A0A099WEL3_9LIST</name>
<dbReference type="Proteomes" id="UP000029844">
    <property type="component" value="Unassembled WGS sequence"/>
</dbReference>
<dbReference type="EMBL" id="JNFA01000011">
    <property type="protein sequence ID" value="KGL42530.1"/>
    <property type="molecule type" value="Genomic_DNA"/>
</dbReference>
<dbReference type="InterPro" id="IPR050661">
    <property type="entry name" value="BglG_antiterminators"/>
</dbReference>
<dbReference type="PANTHER" id="PTHR30185:SF18">
    <property type="entry name" value="TRANSCRIPTIONAL REGULATOR MTLR"/>
    <property type="match status" value="1"/>
</dbReference>